<dbReference type="EMBL" id="CZPZ01000032">
    <property type="protein sequence ID" value="CUS38734.1"/>
    <property type="molecule type" value="Genomic_DNA"/>
</dbReference>
<protein>
    <submittedName>
        <fullName evidence="3">Methyltransferase domain protein</fullName>
    </submittedName>
</protein>
<dbReference type="Proteomes" id="UP000198736">
    <property type="component" value="Unassembled WGS sequence"/>
</dbReference>
<dbReference type="InterPro" id="IPR041698">
    <property type="entry name" value="Methyltransf_25"/>
</dbReference>
<feature type="domain" description="Methyltransferase" evidence="2">
    <location>
        <begin position="51"/>
        <end position="149"/>
    </location>
</feature>
<sequence>MSQENKMARDFFDKQASETYDQRIKPIAPSIDNLHFLIRLILKDLPSDAHILCVGVGTGTEILELAHTFPSWRFTGIDPSASMLDVCRKRLQQSGLLTRCELRHGYLSDLPMIEQFDAILCLLVAHFIKDSQERQALFNGMAARLKVAGYVIHAEISYDLSGDEFPDIGEKWKALHRAAGASEERVANILKTLQEDVAVLPPASTEHLFRSSGLPMPIPFFQSLLIRAWYAQKMQNR</sequence>
<dbReference type="STRING" id="1742973.COMA2_50241"/>
<dbReference type="CDD" id="cd02440">
    <property type="entry name" value="AdoMet_MTases"/>
    <property type="match status" value="1"/>
</dbReference>
<dbReference type="PANTHER" id="PTHR43861">
    <property type="entry name" value="TRANS-ACONITATE 2-METHYLTRANSFERASE-RELATED"/>
    <property type="match status" value="1"/>
</dbReference>
<proteinExistence type="predicted"/>
<name>A0A0S4LP98_9BACT</name>
<dbReference type="GO" id="GO:0032259">
    <property type="term" value="P:methylation"/>
    <property type="evidence" value="ECO:0007669"/>
    <property type="project" value="UniProtKB-KW"/>
</dbReference>
<keyword evidence="3" id="KW-0489">Methyltransferase</keyword>
<keyword evidence="1 3" id="KW-0808">Transferase</keyword>
<dbReference type="Gene3D" id="3.40.50.150">
    <property type="entry name" value="Vaccinia Virus protein VP39"/>
    <property type="match status" value="1"/>
</dbReference>
<organism evidence="3 4">
    <name type="scientific">Candidatus Nitrospira nitrificans</name>
    <dbReference type="NCBI Taxonomy" id="1742973"/>
    <lineage>
        <taxon>Bacteria</taxon>
        <taxon>Pseudomonadati</taxon>
        <taxon>Nitrospirota</taxon>
        <taxon>Nitrospiria</taxon>
        <taxon>Nitrospirales</taxon>
        <taxon>Nitrospiraceae</taxon>
        <taxon>Nitrospira</taxon>
    </lineage>
</organism>
<evidence type="ECO:0000256" key="1">
    <source>
        <dbReference type="ARBA" id="ARBA00022679"/>
    </source>
</evidence>
<dbReference type="Pfam" id="PF13649">
    <property type="entry name" value="Methyltransf_25"/>
    <property type="match status" value="1"/>
</dbReference>
<keyword evidence="4" id="KW-1185">Reference proteome</keyword>
<gene>
    <name evidence="3" type="ORF">COMA2_50241</name>
</gene>
<dbReference type="GO" id="GO:0008168">
    <property type="term" value="F:methyltransferase activity"/>
    <property type="evidence" value="ECO:0007669"/>
    <property type="project" value="UniProtKB-KW"/>
</dbReference>
<dbReference type="AlphaFoldDB" id="A0A0S4LP98"/>
<dbReference type="SUPFAM" id="SSF53335">
    <property type="entry name" value="S-adenosyl-L-methionine-dependent methyltransferases"/>
    <property type="match status" value="1"/>
</dbReference>
<evidence type="ECO:0000313" key="3">
    <source>
        <dbReference type="EMBL" id="CUS38734.1"/>
    </source>
</evidence>
<accession>A0A0S4LP98</accession>
<reference evidence="4" key="1">
    <citation type="submission" date="2015-10" db="EMBL/GenBank/DDBJ databases">
        <authorList>
            <person name="Luecker S."/>
            <person name="Luecker S."/>
        </authorList>
    </citation>
    <scope>NUCLEOTIDE SEQUENCE [LARGE SCALE GENOMIC DNA]</scope>
</reference>
<dbReference type="PANTHER" id="PTHR43861:SF6">
    <property type="entry name" value="METHYLTRANSFERASE TYPE 11"/>
    <property type="match status" value="1"/>
</dbReference>
<evidence type="ECO:0000259" key="2">
    <source>
        <dbReference type="Pfam" id="PF13649"/>
    </source>
</evidence>
<dbReference type="InterPro" id="IPR029063">
    <property type="entry name" value="SAM-dependent_MTases_sf"/>
</dbReference>
<evidence type="ECO:0000313" key="4">
    <source>
        <dbReference type="Proteomes" id="UP000198736"/>
    </source>
</evidence>
<dbReference type="RefSeq" id="WP_217490793.1">
    <property type="nucleotide sequence ID" value="NZ_CZPZ01000032.1"/>
</dbReference>